<protein>
    <submittedName>
        <fullName evidence="3">N-acetylgalactosamine-N, N'-diacetylbacillosaminyl-diphospho-undecaprenol 4-alpha-N-acetylgalactosaminyltransferase</fullName>
        <ecNumber evidence="3">2.4.1.291</ecNumber>
    </submittedName>
</protein>
<feature type="domain" description="Glycosyl transferase family 1" evidence="1">
    <location>
        <begin position="192"/>
        <end position="337"/>
    </location>
</feature>
<evidence type="ECO:0000313" key="3">
    <source>
        <dbReference type="EMBL" id="OCA56610.1"/>
    </source>
</evidence>
<evidence type="ECO:0000259" key="2">
    <source>
        <dbReference type="Pfam" id="PF13439"/>
    </source>
</evidence>
<dbReference type="InterPro" id="IPR028098">
    <property type="entry name" value="Glyco_trans_4-like_N"/>
</dbReference>
<dbReference type="PANTHER" id="PTHR12526:SF630">
    <property type="entry name" value="GLYCOSYLTRANSFERASE"/>
    <property type="match status" value="1"/>
</dbReference>
<feature type="domain" description="Glycosyltransferase subfamily 4-like N-terminal" evidence="2">
    <location>
        <begin position="16"/>
        <end position="177"/>
    </location>
</feature>
<dbReference type="PATRIC" id="fig|29488.15.peg.382"/>
<evidence type="ECO:0000259" key="1">
    <source>
        <dbReference type="Pfam" id="PF00534"/>
    </source>
</evidence>
<dbReference type="EMBL" id="LOIC01000009">
    <property type="protein sequence ID" value="OCA56610.1"/>
    <property type="molecule type" value="Genomic_DNA"/>
</dbReference>
<dbReference type="GO" id="GO:0016757">
    <property type="term" value="F:glycosyltransferase activity"/>
    <property type="evidence" value="ECO:0007669"/>
    <property type="project" value="UniProtKB-KW"/>
</dbReference>
<evidence type="ECO:0000313" key="4">
    <source>
        <dbReference type="Proteomes" id="UP000092665"/>
    </source>
</evidence>
<keyword evidence="3" id="KW-0328">Glycosyltransferase</keyword>
<dbReference type="InterPro" id="IPR001296">
    <property type="entry name" value="Glyco_trans_1"/>
</dbReference>
<keyword evidence="3" id="KW-0808">Transferase</keyword>
<name>A0A1B8YN79_9GAMM</name>
<sequence>MQKKKVVFLISSLAGGGAEGVCVNITNGLAEQGWQVTLLVLHMNNSVYHDKVSDKVDIQILGINHARKSLFSLRSWIIDNKPQKIVAFNYELTVLLVLIRYTIRKPFSIITRNINTISKTTKHTKGIWRKFIVNKLINIFYPKADHIVNQCQGMKNDLLTVFPFIENKCSVIYNPINKVVENYARAINFSKVVKENYILCIGRLEEQKAFHHAIQAFSEIIDIFPYLRLKIVGQGSLENHLKALVQKLGISHRVDFEGFQSDVKPYYLHAKLTLLTSLYEGFPNILVESITLGTPVVAFDCPNGPREIIQNNINGILVPFGDIARLKEGLVSVIQGDYYHLNSVIETSKPYNTGKLVSLWNDLLIKFGGFN</sequence>
<reference evidence="4" key="1">
    <citation type="submission" date="2015-11" db="EMBL/GenBank/DDBJ databases">
        <authorList>
            <person name="Tobias N.J."/>
            <person name="Mishra B."/>
            <person name="Gupta D.K."/>
            <person name="Thines M."/>
            <person name="Stinear T.P."/>
            <person name="Bode H.B."/>
        </authorList>
    </citation>
    <scope>NUCLEOTIDE SEQUENCE [LARGE SCALE GENOMIC DNA]</scope>
    <source>
        <strain evidence="4">PB45.5</strain>
    </source>
</reference>
<dbReference type="GO" id="GO:1901135">
    <property type="term" value="P:carbohydrate derivative metabolic process"/>
    <property type="evidence" value="ECO:0007669"/>
    <property type="project" value="UniProtKB-ARBA"/>
</dbReference>
<dbReference type="AlphaFoldDB" id="A0A1B8YN79"/>
<dbReference type="CDD" id="cd03811">
    <property type="entry name" value="GT4_GT28_WabH-like"/>
    <property type="match status" value="1"/>
</dbReference>
<accession>A0A1B8YN79</accession>
<dbReference type="EC" id="2.4.1.291" evidence="3"/>
<dbReference type="RefSeq" id="WP_065388889.1">
    <property type="nucleotide sequence ID" value="NZ_CAWMQN010000009.1"/>
</dbReference>
<dbReference type="Gene3D" id="3.40.50.2000">
    <property type="entry name" value="Glycogen Phosphorylase B"/>
    <property type="match status" value="2"/>
</dbReference>
<comment type="caution">
    <text evidence="3">The sequence shown here is derived from an EMBL/GenBank/DDBJ whole genome shotgun (WGS) entry which is preliminary data.</text>
</comment>
<proteinExistence type="predicted"/>
<gene>
    <name evidence="3" type="primary">pglJ_2</name>
    <name evidence="3" type="ORF">Phpb_00341</name>
</gene>
<keyword evidence="4" id="KW-1185">Reference proteome</keyword>
<dbReference type="PANTHER" id="PTHR12526">
    <property type="entry name" value="GLYCOSYLTRANSFERASE"/>
    <property type="match status" value="1"/>
</dbReference>
<dbReference type="Pfam" id="PF13439">
    <property type="entry name" value="Glyco_transf_4"/>
    <property type="match status" value="1"/>
</dbReference>
<dbReference type="Pfam" id="PF00534">
    <property type="entry name" value="Glycos_transf_1"/>
    <property type="match status" value="1"/>
</dbReference>
<dbReference type="SUPFAM" id="SSF53756">
    <property type="entry name" value="UDP-Glycosyltransferase/glycogen phosphorylase"/>
    <property type="match status" value="1"/>
</dbReference>
<dbReference type="Proteomes" id="UP000092665">
    <property type="component" value="Unassembled WGS sequence"/>
</dbReference>
<organism evidence="3 4">
    <name type="scientific">Photorhabdus namnaonensis</name>
    <dbReference type="NCBI Taxonomy" id="1851568"/>
    <lineage>
        <taxon>Bacteria</taxon>
        <taxon>Pseudomonadati</taxon>
        <taxon>Pseudomonadota</taxon>
        <taxon>Gammaproteobacteria</taxon>
        <taxon>Enterobacterales</taxon>
        <taxon>Morganellaceae</taxon>
        <taxon>Photorhabdus</taxon>
    </lineage>
</organism>